<feature type="region of interest" description="Disordered" evidence="1">
    <location>
        <begin position="255"/>
        <end position="337"/>
    </location>
</feature>
<dbReference type="OrthoDB" id="3247214at2759"/>
<dbReference type="STRING" id="71717.A0A4Y7SGN5"/>
<sequence>MAPQSEAKSSSEKEDGLFNRLARTFGGGNSGGSKDTKSKAKSTPDTPKQLPTPSISRPSSPRTMTQALTDAILSPLSQSSSVPSTPLPIFGAELRRTESASSVSSSIKRKLALSGVGVADFIRKLGKDIASIGGGKATATTESSGVTVEVTRRRSTDEPRPSPDPAQQWGSPAYGHAKLLSMVAEGEEPEASDHYEDEGSSGSETEESHQKFPLPSTSTAHYFEQPPLPSPEDNDHLDLTDPAVLAHRLQSLIDALPTPAPLPPNSPPPSAPPTKTIPLPPEDIPAAPPSTPRSPRKGGKRRALPIVPSKPPPPKRDKHGKPIPPPGAAPKLPEEDKELLRLLQSATIMNGGKKEEEGRATVWDILQRIGIGKDDGNQDGSGGDNQRGGGGGQDTPYADTGSVMLYSPLIPTKTDLVELAEVAPVYYEEEIPEDELPSPGEGQAAKAKAEEAVIPVGGWVKTMWPLAGWFSATQETEPEKQPGSATTPDIVVSPPTAVAPELPQSPYIGSPRPYLSGPNDLALSPYIGSPRAIPRSPYMGAGEAPRSPYMGSPRPLHAGENGELVDEGGKRFRIREVKAWVPSEDKVSYEVMWWGYRVYLPPPAMLVLNDKTIEAQKRAALITTALTWFFNNIPVEVLPLPLQPTVLLLQRLSPYLGYIGTFIAWSWNQVKSYDVGYGVILSATWVFPIALIPGTWRENQFPKSPTANPIPLPPEDLPTSPPPSTPLPLPAPSMPTSPAPSYPGSPLPAPEPSVPGSPPSHPSVPEGNPSDTTPSTPAQPPVETAPADPPDAEDDDGASVPWSPDVGISPNIGHGRGTKFFISSPSSVTSSVPSSPSMSPDVGGKSLPGHKDKKGWGRFQVLRGAPKGLFDNQSYAVAPAASGSAWGETPPVSPAPRNKRELVGSGVNTPAMGAGGVSWATPAQGPPAVLPGSPLMDELLKSKRVRTVELPGHDNSR</sequence>
<feature type="region of interest" description="Disordered" evidence="1">
    <location>
        <begin position="474"/>
        <end position="504"/>
    </location>
</feature>
<feature type="compositionally biased region" description="Low complexity" evidence="1">
    <location>
        <begin position="51"/>
        <end position="63"/>
    </location>
</feature>
<accession>A0A4Y7SGN5</accession>
<feature type="compositionally biased region" description="Gly residues" evidence="1">
    <location>
        <begin position="379"/>
        <end position="393"/>
    </location>
</feature>
<reference evidence="2 3" key="1">
    <citation type="journal article" date="2019" name="Nat. Ecol. Evol.">
        <title>Megaphylogeny resolves global patterns of mushroom evolution.</title>
        <authorList>
            <person name="Varga T."/>
            <person name="Krizsan K."/>
            <person name="Foldi C."/>
            <person name="Dima B."/>
            <person name="Sanchez-Garcia M."/>
            <person name="Sanchez-Ramirez S."/>
            <person name="Szollosi G.J."/>
            <person name="Szarkandi J.G."/>
            <person name="Papp V."/>
            <person name="Albert L."/>
            <person name="Andreopoulos W."/>
            <person name="Angelini C."/>
            <person name="Antonin V."/>
            <person name="Barry K.W."/>
            <person name="Bougher N.L."/>
            <person name="Buchanan P."/>
            <person name="Buyck B."/>
            <person name="Bense V."/>
            <person name="Catcheside P."/>
            <person name="Chovatia M."/>
            <person name="Cooper J."/>
            <person name="Damon W."/>
            <person name="Desjardin D."/>
            <person name="Finy P."/>
            <person name="Geml J."/>
            <person name="Haridas S."/>
            <person name="Hughes K."/>
            <person name="Justo A."/>
            <person name="Karasinski D."/>
            <person name="Kautmanova I."/>
            <person name="Kiss B."/>
            <person name="Kocsube S."/>
            <person name="Kotiranta H."/>
            <person name="LaButti K.M."/>
            <person name="Lechner B.E."/>
            <person name="Liimatainen K."/>
            <person name="Lipzen A."/>
            <person name="Lukacs Z."/>
            <person name="Mihaltcheva S."/>
            <person name="Morgado L.N."/>
            <person name="Niskanen T."/>
            <person name="Noordeloos M.E."/>
            <person name="Ohm R.A."/>
            <person name="Ortiz-Santana B."/>
            <person name="Ovrebo C."/>
            <person name="Racz N."/>
            <person name="Riley R."/>
            <person name="Savchenko A."/>
            <person name="Shiryaev A."/>
            <person name="Soop K."/>
            <person name="Spirin V."/>
            <person name="Szebenyi C."/>
            <person name="Tomsovsky M."/>
            <person name="Tulloss R.E."/>
            <person name="Uehling J."/>
            <person name="Grigoriev I.V."/>
            <person name="Vagvolgyi C."/>
            <person name="Papp T."/>
            <person name="Martin F.M."/>
            <person name="Miettinen O."/>
            <person name="Hibbett D.S."/>
            <person name="Nagy L.G."/>
        </authorList>
    </citation>
    <scope>NUCLEOTIDE SEQUENCE [LARGE SCALE GENOMIC DNA]</scope>
    <source>
        <strain evidence="2 3">FP101781</strain>
    </source>
</reference>
<protein>
    <submittedName>
        <fullName evidence="2">Uncharacterized protein</fullName>
    </submittedName>
</protein>
<feature type="region of interest" description="Disordered" evidence="1">
    <location>
        <begin position="702"/>
        <end position="859"/>
    </location>
</feature>
<evidence type="ECO:0000256" key="1">
    <source>
        <dbReference type="SAM" id="MobiDB-lite"/>
    </source>
</evidence>
<feature type="compositionally biased region" description="Pro residues" evidence="1">
    <location>
        <begin position="708"/>
        <end position="762"/>
    </location>
</feature>
<gene>
    <name evidence="2" type="ORF">FA13DRAFT_1742414</name>
</gene>
<evidence type="ECO:0000313" key="2">
    <source>
        <dbReference type="EMBL" id="TEB21060.1"/>
    </source>
</evidence>
<proteinExistence type="predicted"/>
<organism evidence="2 3">
    <name type="scientific">Coprinellus micaceus</name>
    <name type="common">Glistening ink-cap mushroom</name>
    <name type="synonym">Coprinus micaceus</name>
    <dbReference type="NCBI Taxonomy" id="71717"/>
    <lineage>
        <taxon>Eukaryota</taxon>
        <taxon>Fungi</taxon>
        <taxon>Dikarya</taxon>
        <taxon>Basidiomycota</taxon>
        <taxon>Agaricomycotina</taxon>
        <taxon>Agaricomycetes</taxon>
        <taxon>Agaricomycetidae</taxon>
        <taxon>Agaricales</taxon>
        <taxon>Agaricineae</taxon>
        <taxon>Psathyrellaceae</taxon>
        <taxon>Coprinellus</taxon>
    </lineage>
</organism>
<feature type="compositionally biased region" description="Basic and acidic residues" evidence="1">
    <location>
        <begin position="150"/>
        <end position="161"/>
    </location>
</feature>
<feature type="compositionally biased region" description="Pro residues" evidence="1">
    <location>
        <begin position="258"/>
        <end position="272"/>
    </location>
</feature>
<dbReference type="AlphaFoldDB" id="A0A4Y7SGN5"/>
<feature type="compositionally biased region" description="Acidic residues" evidence="1">
    <location>
        <begin position="185"/>
        <end position="199"/>
    </location>
</feature>
<feature type="compositionally biased region" description="Pro residues" evidence="1">
    <location>
        <begin position="278"/>
        <end position="292"/>
    </location>
</feature>
<feature type="region of interest" description="Disordered" evidence="1">
    <location>
        <begin position="878"/>
        <end position="909"/>
    </location>
</feature>
<feature type="region of interest" description="Disordered" evidence="1">
    <location>
        <begin position="132"/>
        <end position="243"/>
    </location>
</feature>
<feature type="region of interest" description="Disordered" evidence="1">
    <location>
        <begin position="371"/>
        <end position="396"/>
    </location>
</feature>
<feature type="compositionally biased region" description="Low complexity" evidence="1">
    <location>
        <begin position="137"/>
        <end position="149"/>
    </location>
</feature>
<evidence type="ECO:0000313" key="3">
    <source>
        <dbReference type="Proteomes" id="UP000298030"/>
    </source>
</evidence>
<keyword evidence="3" id="KW-1185">Reference proteome</keyword>
<comment type="caution">
    <text evidence="2">The sequence shown here is derived from an EMBL/GenBank/DDBJ whole genome shotgun (WGS) entry which is preliminary data.</text>
</comment>
<name>A0A4Y7SGN5_COPMI</name>
<dbReference type="EMBL" id="QPFP01000123">
    <property type="protein sequence ID" value="TEB21060.1"/>
    <property type="molecule type" value="Genomic_DNA"/>
</dbReference>
<feature type="compositionally biased region" description="Basic residues" evidence="1">
    <location>
        <begin position="294"/>
        <end position="303"/>
    </location>
</feature>
<feature type="compositionally biased region" description="Low complexity" evidence="1">
    <location>
        <begin position="823"/>
        <end position="840"/>
    </location>
</feature>
<dbReference type="Proteomes" id="UP000298030">
    <property type="component" value="Unassembled WGS sequence"/>
</dbReference>
<feature type="region of interest" description="Disordered" evidence="1">
    <location>
        <begin position="1"/>
        <end position="65"/>
    </location>
</feature>